<feature type="region of interest" description="Disordered" evidence="1">
    <location>
        <begin position="1"/>
        <end position="123"/>
    </location>
</feature>
<sequence length="1371" mass="147431">GRVAESAADSANSCAGNRPCQAAGQDAGAAGRADVAPTGAAGLGLPDRASGNRPCQDTGAAGRADGAPPGAAELGLTDRSSDNRPSQPAGQGTGATGRAAGAVDAPGSGASSPGAGLSARRPQRQWAASVTTVNTSNSGPLAAYLQRTASPVILAQEHHRRGSRLANFEADLAALGWRAAWAPALEGAGADGTVGGTAVVVRSDIPIAGVDAAPGGVLVPGRAAAAHVEWGTPMGLVCVSIYLRTGEGLSPENTAILARVFGFLRRLSARGQPWLLGGDFNMEPEALFKNDWLAKVDATVIRPCVPTCRQAQPGTVIDYFIVPTWLRPRVRDTPLVDVTVDTWPQWPVVLSVLAAERAIVKRELREPRAPPAVPPVGCARFPRWLLWERAQRRIDAICDEDSLVLAWDGVLDGIEAELLERCDIVGPSRRSYEGRAGPVELHWKRVPWQPPQRPARPNSSAVALATAACWAQQVQRSRRFVERAMSQPTGHGSDAAPGGRQPQDVIPMAKVAAVITQMYTFLQRVAQRSDVLGKLEPAHASLFAAGFVAVSDPSYDRRLEELADAAEQAARHEQARLDREWRACRQAIAAGAGAAHRTSKVRQRLELPKITDLGAQPHQLADKALESWIAVWQHHRLPPPRPPPEASAWPELPPLSVDQLRRAALSSPTKTAVGPTSIPPRLLAQLSDEGLDVCCCLFEACERQLAWPAERIATALVRLPKKDGGSRLVGLLHTLIRWWSRARRPLAAAWERDHRAPHVWGNCSGRSSSDAAFDLNLQTETARALGLTSITVLIDVWKAFEMVAPTVLMAEAAALDLPLRLTWMLICVYTQPRFLLAHGSASRMVSTTQSIVDAATASAQLEPPLTALLEDLEELRLPVNVSKLGPVASHARAARAFQASARRLHIKPTDWMRNMGHELAGSRALRRREHERVRHVLARRGRLRILHGAVGPKVRKLQRTGLAPAAARGAGVSGVAPQALRQLRTLAGQLAGAKPAASLTMVLALQDDARFDPLHAATLGIVGRWAAWLRDRRGQLEPVSCAWQVVSAALEARPSWAAARGPMAAVWLSLQRVGWTMPAAHAIQSDLGAQYDPLPAPPAGPRPRTTPIAGLAARRCWPPQTSSRPSDASALSRRGRPSSRSAPRASGVPAWTRCRMSYGPPCMPTLAELPEPPCPPAIRRGDHAGPWRGTVHADGSGHAADVPELAQRTWSAFQISDMGIRCELFVTLARAERYGGAMAFEAGDGVDCLVSDHLSFVTEGLRWSARDASSRGTHARLWRRLRSAIAWRADAAAPDFRWAPSHLTAEEALHRGVPLIDWIGNAWADWFASAAMWQVRLAPGLARNLELRLQHVLSVVEFHAWASVQVYSSGL</sequence>
<organism evidence="3 4">
    <name type="scientific">Prorocentrum cordatum</name>
    <dbReference type="NCBI Taxonomy" id="2364126"/>
    <lineage>
        <taxon>Eukaryota</taxon>
        <taxon>Sar</taxon>
        <taxon>Alveolata</taxon>
        <taxon>Dinophyceae</taxon>
        <taxon>Prorocentrales</taxon>
        <taxon>Prorocentraceae</taxon>
        <taxon>Prorocentrum</taxon>
    </lineage>
</organism>
<dbReference type="Gene3D" id="3.60.10.10">
    <property type="entry name" value="Endonuclease/exonuclease/phosphatase"/>
    <property type="match status" value="1"/>
</dbReference>
<dbReference type="InterPro" id="IPR005135">
    <property type="entry name" value="Endo/exonuclease/phosphatase"/>
</dbReference>
<dbReference type="EMBL" id="CAUYUJ010014414">
    <property type="protein sequence ID" value="CAK0840937.1"/>
    <property type="molecule type" value="Genomic_DNA"/>
</dbReference>
<dbReference type="Pfam" id="PF03372">
    <property type="entry name" value="Exo_endo_phos"/>
    <property type="match status" value="1"/>
</dbReference>
<feature type="domain" description="Endonuclease/exonuclease/phosphatase" evidence="2">
    <location>
        <begin position="141"/>
        <end position="324"/>
    </location>
</feature>
<proteinExistence type="predicted"/>
<evidence type="ECO:0000259" key="2">
    <source>
        <dbReference type="Pfam" id="PF03372"/>
    </source>
</evidence>
<feature type="compositionally biased region" description="Low complexity" evidence="1">
    <location>
        <begin position="59"/>
        <end position="72"/>
    </location>
</feature>
<feature type="compositionally biased region" description="Low complexity" evidence="1">
    <location>
        <begin position="1128"/>
        <end position="1146"/>
    </location>
</feature>
<evidence type="ECO:0000313" key="3">
    <source>
        <dbReference type="EMBL" id="CAK0840937.1"/>
    </source>
</evidence>
<dbReference type="SUPFAM" id="SSF56219">
    <property type="entry name" value="DNase I-like"/>
    <property type="match status" value="1"/>
</dbReference>
<evidence type="ECO:0000313" key="4">
    <source>
        <dbReference type="Proteomes" id="UP001189429"/>
    </source>
</evidence>
<reference evidence="3" key="1">
    <citation type="submission" date="2023-10" db="EMBL/GenBank/DDBJ databases">
        <authorList>
            <person name="Chen Y."/>
            <person name="Shah S."/>
            <person name="Dougan E. K."/>
            <person name="Thang M."/>
            <person name="Chan C."/>
        </authorList>
    </citation>
    <scope>NUCLEOTIDE SEQUENCE [LARGE SCALE GENOMIC DNA]</scope>
</reference>
<feature type="compositionally biased region" description="Low complexity" evidence="1">
    <location>
        <begin position="21"/>
        <end position="36"/>
    </location>
</feature>
<name>A0ABN9T7R3_9DINO</name>
<evidence type="ECO:0000256" key="1">
    <source>
        <dbReference type="SAM" id="MobiDB-lite"/>
    </source>
</evidence>
<feature type="compositionally biased region" description="Low complexity" evidence="1">
    <location>
        <begin position="96"/>
        <end position="119"/>
    </location>
</feature>
<keyword evidence="4" id="KW-1185">Reference proteome</keyword>
<dbReference type="Proteomes" id="UP001189429">
    <property type="component" value="Unassembled WGS sequence"/>
</dbReference>
<dbReference type="InterPro" id="IPR036691">
    <property type="entry name" value="Endo/exonu/phosph_ase_sf"/>
</dbReference>
<feature type="region of interest" description="Disordered" evidence="1">
    <location>
        <begin position="1114"/>
        <end position="1146"/>
    </location>
</feature>
<accession>A0ABN9T7R3</accession>
<feature type="non-terminal residue" evidence="3">
    <location>
        <position position="1"/>
    </location>
</feature>
<gene>
    <name evidence="3" type="ORF">PCOR1329_LOCUS36262</name>
</gene>
<protein>
    <recommendedName>
        <fullName evidence="2">Endonuclease/exonuclease/phosphatase domain-containing protein</fullName>
    </recommendedName>
</protein>
<comment type="caution">
    <text evidence="3">The sequence shown here is derived from an EMBL/GenBank/DDBJ whole genome shotgun (WGS) entry which is preliminary data.</text>
</comment>